<dbReference type="CDD" id="cd18555">
    <property type="entry name" value="ABC_6TM_T1SS_like"/>
    <property type="match status" value="1"/>
</dbReference>
<feature type="transmembrane region" description="Helical" evidence="12">
    <location>
        <begin position="197"/>
        <end position="215"/>
    </location>
</feature>
<dbReference type="InterPro" id="IPR003593">
    <property type="entry name" value="AAA+_ATPase"/>
</dbReference>
<evidence type="ECO:0000256" key="5">
    <source>
        <dbReference type="ARBA" id="ARBA00022692"/>
    </source>
</evidence>
<keyword evidence="2" id="KW-0813">Transport</keyword>
<dbReference type="PANTHER" id="PTHR43394:SF1">
    <property type="entry name" value="ATP-BINDING CASSETTE SUB-FAMILY B MEMBER 10, MITOCHONDRIAL"/>
    <property type="match status" value="1"/>
</dbReference>
<comment type="subcellular location">
    <subcellularLocation>
        <location evidence="1">Cell membrane</location>
        <topology evidence="1">Multi-pass membrane protein</topology>
    </subcellularLocation>
</comment>
<dbReference type="STRING" id="317735.RU98_GL001856"/>
<feature type="domain" description="ABC transporter" evidence="13">
    <location>
        <begin position="475"/>
        <end position="708"/>
    </location>
</feature>
<evidence type="ECO:0000256" key="2">
    <source>
        <dbReference type="ARBA" id="ARBA00022448"/>
    </source>
</evidence>
<dbReference type="InterPro" id="IPR027417">
    <property type="entry name" value="P-loop_NTPase"/>
</dbReference>
<keyword evidence="5 12" id="KW-0812">Transmembrane</keyword>
<keyword evidence="10 12" id="KW-1133">Transmembrane helix</keyword>
<dbReference type="PATRIC" id="fig|1158612.3.peg.2045"/>
<feature type="transmembrane region" description="Helical" evidence="12">
    <location>
        <begin position="276"/>
        <end position="295"/>
    </location>
</feature>
<dbReference type="InterPro" id="IPR036640">
    <property type="entry name" value="ABC1_TM_sf"/>
</dbReference>
<keyword evidence="7" id="KW-0378">Hydrolase</keyword>
<dbReference type="CDD" id="cd02425">
    <property type="entry name" value="Peptidase_C39F"/>
    <property type="match status" value="1"/>
</dbReference>
<organism evidence="16 17">
    <name type="scientific">Enterococcus caccae ATCC BAA-1240</name>
    <dbReference type="NCBI Taxonomy" id="1158612"/>
    <lineage>
        <taxon>Bacteria</taxon>
        <taxon>Bacillati</taxon>
        <taxon>Bacillota</taxon>
        <taxon>Bacilli</taxon>
        <taxon>Lactobacillales</taxon>
        <taxon>Enterococcaceae</taxon>
        <taxon>Enterococcus</taxon>
    </lineage>
</organism>
<dbReference type="SUPFAM" id="SSF52540">
    <property type="entry name" value="P-loop containing nucleoside triphosphate hydrolases"/>
    <property type="match status" value="1"/>
</dbReference>
<accession>R3WRT4</accession>
<comment type="caution">
    <text evidence="16">The sequence shown here is derived from an EMBL/GenBank/DDBJ whole genome shotgun (WGS) entry which is preliminary data.</text>
</comment>
<evidence type="ECO:0008006" key="18">
    <source>
        <dbReference type="Google" id="ProtNLM"/>
    </source>
</evidence>
<feature type="transmembrane region" description="Helical" evidence="12">
    <location>
        <begin position="301"/>
        <end position="318"/>
    </location>
</feature>
<dbReference type="Gene3D" id="3.40.50.300">
    <property type="entry name" value="P-loop containing nucleotide triphosphate hydrolases"/>
    <property type="match status" value="1"/>
</dbReference>
<dbReference type="FunFam" id="3.40.50.300:FF:000299">
    <property type="entry name" value="ABC transporter ATP-binding protein/permease"/>
    <property type="match status" value="1"/>
</dbReference>
<evidence type="ECO:0000259" key="14">
    <source>
        <dbReference type="PROSITE" id="PS50929"/>
    </source>
</evidence>
<dbReference type="GO" id="GO:0006508">
    <property type="term" value="P:proteolysis"/>
    <property type="evidence" value="ECO:0007669"/>
    <property type="project" value="UniProtKB-KW"/>
</dbReference>
<dbReference type="PROSITE" id="PS50893">
    <property type="entry name" value="ABC_TRANSPORTER_2"/>
    <property type="match status" value="1"/>
</dbReference>
<feature type="transmembrane region" description="Helical" evidence="12">
    <location>
        <begin position="424"/>
        <end position="444"/>
    </location>
</feature>
<dbReference type="InterPro" id="IPR033839">
    <property type="entry name" value="Lacticin_481_peptidase"/>
</dbReference>
<feature type="domain" description="Peptidase C39" evidence="15">
    <location>
        <begin position="10"/>
        <end position="130"/>
    </location>
</feature>
<reference evidence="16 17" key="1">
    <citation type="submission" date="2013-02" db="EMBL/GenBank/DDBJ databases">
        <title>The Genome Sequence of Enterococcus caccae BAA-1240.</title>
        <authorList>
            <consortium name="The Broad Institute Genome Sequencing Platform"/>
            <consortium name="The Broad Institute Genome Sequencing Center for Infectious Disease"/>
            <person name="Earl A.M."/>
            <person name="Gilmore M.S."/>
            <person name="Lebreton F."/>
            <person name="Walker B."/>
            <person name="Young S.K."/>
            <person name="Zeng Q."/>
            <person name="Gargeya S."/>
            <person name="Fitzgerald M."/>
            <person name="Haas B."/>
            <person name="Abouelleil A."/>
            <person name="Alvarado L."/>
            <person name="Arachchi H.M."/>
            <person name="Berlin A.M."/>
            <person name="Chapman S.B."/>
            <person name="Dewar J."/>
            <person name="Goldberg J."/>
            <person name="Griggs A."/>
            <person name="Gujja S."/>
            <person name="Hansen M."/>
            <person name="Howarth C."/>
            <person name="Imamovic A."/>
            <person name="Larimer J."/>
            <person name="McCowan C."/>
            <person name="Murphy C."/>
            <person name="Neiman D."/>
            <person name="Pearson M."/>
            <person name="Priest M."/>
            <person name="Roberts A."/>
            <person name="Saif S."/>
            <person name="Shea T."/>
            <person name="Sisk P."/>
            <person name="Sykes S."/>
            <person name="Wortman J."/>
            <person name="Nusbaum C."/>
            <person name="Birren B."/>
        </authorList>
    </citation>
    <scope>NUCLEOTIDE SEQUENCE [LARGE SCALE GENOMIC DNA]</scope>
    <source>
        <strain evidence="16 17">ATCC BAA-1240</strain>
    </source>
</reference>
<name>R3WRT4_9ENTE</name>
<feature type="domain" description="ABC transmembrane type-1" evidence="14">
    <location>
        <begin position="162"/>
        <end position="443"/>
    </location>
</feature>
<evidence type="ECO:0000256" key="4">
    <source>
        <dbReference type="ARBA" id="ARBA00022670"/>
    </source>
</evidence>
<evidence type="ECO:0000259" key="13">
    <source>
        <dbReference type="PROSITE" id="PS50893"/>
    </source>
</evidence>
<keyword evidence="17" id="KW-1185">Reference proteome</keyword>
<dbReference type="InterPro" id="IPR017871">
    <property type="entry name" value="ABC_transporter-like_CS"/>
</dbReference>
<evidence type="ECO:0000256" key="11">
    <source>
        <dbReference type="ARBA" id="ARBA00023136"/>
    </source>
</evidence>
<keyword evidence="9" id="KW-0067">ATP-binding</keyword>
<evidence type="ECO:0000256" key="6">
    <source>
        <dbReference type="ARBA" id="ARBA00022741"/>
    </source>
</evidence>
<dbReference type="Proteomes" id="UP000013840">
    <property type="component" value="Unassembled WGS sequence"/>
</dbReference>
<dbReference type="InterPro" id="IPR005074">
    <property type="entry name" value="Peptidase_C39"/>
</dbReference>
<keyword evidence="8" id="KW-0788">Thiol protease</keyword>
<dbReference type="PROSITE" id="PS50929">
    <property type="entry name" value="ABC_TM1F"/>
    <property type="match status" value="1"/>
</dbReference>
<evidence type="ECO:0000256" key="12">
    <source>
        <dbReference type="SAM" id="Phobius"/>
    </source>
</evidence>
<protein>
    <recommendedName>
        <fullName evidence="18">Peptidase domain-containing ABC transporter</fullName>
    </recommendedName>
</protein>
<keyword evidence="6" id="KW-0547">Nucleotide-binding</keyword>
<feature type="transmembrane region" description="Helical" evidence="12">
    <location>
        <begin position="160"/>
        <end position="185"/>
    </location>
</feature>
<dbReference type="PROSITE" id="PS00211">
    <property type="entry name" value="ABC_TRANSPORTER_1"/>
    <property type="match status" value="1"/>
</dbReference>
<evidence type="ECO:0000256" key="9">
    <source>
        <dbReference type="ARBA" id="ARBA00022840"/>
    </source>
</evidence>
<dbReference type="GO" id="GO:0016887">
    <property type="term" value="F:ATP hydrolysis activity"/>
    <property type="evidence" value="ECO:0007669"/>
    <property type="project" value="InterPro"/>
</dbReference>
<evidence type="ECO:0000256" key="1">
    <source>
        <dbReference type="ARBA" id="ARBA00004651"/>
    </source>
</evidence>
<dbReference type="InterPro" id="IPR039421">
    <property type="entry name" value="Type_1_exporter"/>
</dbReference>
<dbReference type="InterPro" id="IPR011527">
    <property type="entry name" value="ABC1_TM_dom"/>
</dbReference>
<evidence type="ECO:0000259" key="15">
    <source>
        <dbReference type="PROSITE" id="PS50990"/>
    </source>
</evidence>
<dbReference type="Pfam" id="PF03412">
    <property type="entry name" value="Peptidase_C39"/>
    <property type="match status" value="1"/>
</dbReference>
<evidence type="ECO:0000313" key="17">
    <source>
        <dbReference type="Proteomes" id="UP000013840"/>
    </source>
</evidence>
<dbReference type="PROSITE" id="PS50990">
    <property type="entry name" value="PEPTIDASE_C39"/>
    <property type="match status" value="1"/>
</dbReference>
<dbReference type="MEROPS" id="C39.004"/>
<dbReference type="OrthoDB" id="9762778at2"/>
<evidence type="ECO:0000256" key="10">
    <source>
        <dbReference type="ARBA" id="ARBA00022989"/>
    </source>
</evidence>
<dbReference type="Pfam" id="PF00005">
    <property type="entry name" value="ABC_tran"/>
    <property type="match status" value="1"/>
</dbReference>
<dbReference type="RefSeq" id="WP_010772176.1">
    <property type="nucleotide sequence ID" value="NZ_KB946334.1"/>
</dbReference>
<dbReference type="Gene3D" id="1.20.1560.10">
    <property type="entry name" value="ABC transporter type 1, transmembrane domain"/>
    <property type="match status" value="1"/>
</dbReference>
<dbReference type="SUPFAM" id="SSF90123">
    <property type="entry name" value="ABC transporter transmembrane region"/>
    <property type="match status" value="1"/>
</dbReference>
<evidence type="ECO:0000313" key="16">
    <source>
        <dbReference type="EMBL" id="EOL44525.1"/>
    </source>
</evidence>
<dbReference type="GO" id="GO:0005524">
    <property type="term" value="F:ATP binding"/>
    <property type="evidence" value="ECO:0007669"/>
    <property type="project" value="UniProtKB-KW"/>
</dbReference>
<feature type="transmembrane region" description="Helical" evidence="12">
    <location>
        <begin position="383"/>
        <end position="404"/>
    </location>
</feature>
<evidence type="ECO:0000256" key="8">
    <source>
        <dbReference type="ARBA" id="ARBA00022807"/>
    </source>
</evidence>
<sequence>MKKRIPILEQNEHSECGLTSVCMILNYFKIKEDLNSLRDKYGVPKGGNTLLDLQEVCSHYGIRTKGVRIKDYSYFKTLTNPCICFWNKRHFVVFEKVVKNKIVIIDPAQGKKILSYEEFTEHFSEVILEIVEVPNKIPEKKKNKSWEVLQTILKTQKLKIGLLILFTLLAQCLSLLVPILTTTLVDNLSLLSQNKNISLFFVVVLVMLFCSNYLLQVTRGLIIAKFQKNFEKNLMRKFMKKVMELPLKFFVNRSTGDLIFRSNLTTYIQQILSQQMITTGIDLIFLVVYLTLMVYYSPRMALLTVVTTLIIAAFSVMNSKKLRSVADREMLSQSKVQNNLVELFEGMETVKSLGMEEHFYTTWENNFSQQLDIQEEKGRYSSWIGNISTSIQFVLPFLITSFGILEVQQQRLTIGELVSFNSLALSFLAPIITLLSSFSSLLMLKSYFRKINDILLQKTNENKKDSKEIKTFEKLELENVSFRYSYFEKHLIKNLNLTIEHGEKVAIVGPSGSGKSTLLKLISGMYPATDGSVKINGVDVNDIEKNTLNKEIAIVNQDPAIFNTTLYENLVLKNKSVALTKFNEAVTKSRVDEIIKDMPLGFETQISEGGMNLSGGQKQRISIARALIKDPSLLILDEPTSSLDNISDNFIMNNIINDATPCIVVSHRLNTIKHFDRIIVMDKGCIVEDGRHSELMAKKGLYHKIYSGEKLQEKLQEAV</sequence>
<gene>
    <name evidence="16" type="ORF">UC7_02068</name>
</gene>
<dbReference type="GO" id="GO:0008234">
    <property type="term" value="F:cysteine-type peptidase activity"/>
    <property type="evidence" value="ECO:0007669"/>
    <property type="project" value="UniProtKB-KW"/>
</dbReference>
<keyword evidence="4" id="KW-0645">Protease</keyword>
<evidence type="ECO:0000256" key="7">
    <source>
        <dbReference type="ARBA" id="ARBA00022801"/>
    </source>
</evidence>
<keyword evidence="11 12" id="KW-0472">Membrane</keyword>
<proteinExistence type="predicted"/>
<dbReference type="GO" id="GO:0015421">
    <property type="term" value="F:ABC-type oligopeptide transporter activity"/>
    <property type="evidence" value="ECO:0007669"/>
    <property type="project" value="TreeGrafter"/>
</dbReference>
<dbReference type="EMBL" id="AJAU01000019">
    <property type="protein sequence ID" value="EOL44525.1"/>
    <property type="molecule type" value="Genomic_DNA"/>
</dbReference>
<dbReference type="Gene3D" id="3.90.70.10">
    <property type="entry name" value="Cysteine proteinases"/>
    <property type="match status" value="1"/>
</dbReference>
<dbReference type="SMART" id="SM00382">
    <property type="entry name" value="AAA"/>
    <property type="match status" value="1"/>
</dbReference>
<dbReference type="AlphaFoldDB" id="R3WRT4"/>
<dbReference type="Pfam" id="PF00664">
    <property type="entry name" value="ABC_membrane"/>
    <property type="match status" value="1"/>
</dbReference>
<dbReference type="PANTHER" id="PTHR43394">
    <property type="entry name" value="ATP-DEPENDENT PERMEASE MDL1, MITOCHONDRIAL"/>
    <property type="match status" value="1"/>
</dbReference>
<dbReference type="InterPro" id="IPR003439">
    <property type="entry name" value="ABC_transporter-like_ATP-bd"/>
</dbReference>
<dbReference type="eggNOG" id="COG2274">
    <property type="taxonomic scope" value="Bacteria"/>
</dbReference>
<evidence type="ECO:0000256" key="3">
    <source>
        <dbReference type="ARBA" id="ARBA00022475"/>
    </source>
</evidence>
<keyword evidence="3" id="KW-1003">Cell membrane</keyword>
<dbReference type="GO" id="GO:0005886">
    <property type="term" value="C:plasma membrane"/>
    <property type="evidence" value="ECO:0007669"/>
    <property type="project" value="UniProtKB-SubCell"/>
</dbReference>